<dbReference type="PANTHER" id="PTHR45703">
    <property type="entry name" value="DYNEIN HEAVY CHAIN"/>
    <property type="match status" value="1"/>
</dbReference>
<dbReference type="GO" id="GO:0030286">
    <property type="term" value="C:dynein complex"/>
    <property type="evidence" value="ECO:0007669"/>
    <property type="project" value="InterPro"/>
</dbReference>
<dbReference type="InterPro" id="IPR026983">
    <property type="entry name" value="DHC"/>
</dbReference>
<dbReference type="InterPro" id="IPR056759">
    <property type="entry name" value="DYH2-5-8_CC"/>
</dbReference>
<dbReference type="GO" id="GO:0007018">
    <property type="term" value="P:microtubule-based movement"/>
    <property type="evidence" value="ECO:0007669"/>
    <property type="project" value="InterPro"/>
</dbReference>
<dbReference type="EMBL" id="OU963868">
    <property type="protein sequence ID" value="CAH0393943.1"/>
    <property type="molecule type" value="Genomic_DNA"/>
</dbReference>
<dbReference type="PANTHER" id="PTHR45703:SF32">
    <property type="entry name" value="DYNEINS HEAVY CHAIN"/>
    <property type="match status" value="1"/>
</dbReference>
<evidence type="ECO:0000313" key="3">
    <source>
        <dbReference type="Proteomes" id="UP001152759"/>
    </source>
</evidence>
<dbReference type="Pfam" id="PF25007">
    <property type="entry name" value="DYH2-5-8_CC"/>
    <property type="match status" value="1"/>
</dbReference>
<dbReference type="AlphaFoldDB" id="A0A9P0AIQ6"/>
<keyword evidence="3" id="KW-1185">Reference proteome</keyword>
<organism evidence="2 3">
    <name type="scientific">Bemisia tabaci</name>
    <name type="common">Sweetpotato whitefly</name>
    <name type="synonym">Aleurodes tabaci</name>
    <dbReference type="NCBI Taxonomy" id="7038"/>
    <lineage>
        <taxon>Eukaryota</taxon>
        <taxon>Metazoa</taxon>
        <taxon>Ecdysozoa</taxon>
        <taxon>Arthropoda</taxon>
        <taxon>Hexapoda</taxon>
        <taxon>Insecta</taxon>
        <taxon>Pterygota</taxon>
        <taxon>Neoptera</taxon>
        <taxon>Paraneoptera</taxon>
        <taxon>Hemiptera</taxon>
        <taxon>Sternorrhyncha</taxon>
        <taxon>Aleyrodoidea</taxon>
        <taxon>Aleyrodidae</taxon>
        <taxon>Aleyrodinae</taxon>
        <taxon>Bemisia</taxon>
    </lineage>
</organism>
<sequence>MASLSDSERVLFRDLIRGQDRELSVCWRMSWASEAASARVLVSTEQLQELQSFIDDYKTHNVRIVRLCERICATALVHVEMKLYELHHLVAQTMFHFMQYVEKIDTVLLEAFRLCVKNSMQKILSYLRGDLIKGPKPFVVLYLTLIIPRLATKFNPAAKVEPYAARIARDKESTRLQVQVEREIQKLVSEVDIHVQKWAPLEDIWSVDKDIFMKNYEKSNPCADTYETDINRHNSLMETIDSAPDRGQVYFLLIDSVLLKRGLTEHCADWKSRLLELLFQTTSAAITRTHDYATRNTARITTKPRSATEILDSIKTHKQLMSELEVMKLRFVTIESNVKVYLKVAKSIPGALLEQKGAMEEAWRDYERILGEINAVLNDSAQQTSKLLFERGRAREKDTRPYLENVLSDPTFTDQWNVEDASKEFYYIWCKEEDI</sequence>
<gene>
    <name evidence="2" type="ORF">BEMITA_LOCUS12294</name>
</gene>
<dbReference type="Proteomes" id="UP001152759">
    <property type="component" value="Chromosome 7"/>
</dbReference>
<accession>A0A9P0AIQ6</accession>
<proteinExistence type="predicted"/>
<name>A0A9P0AIQ6_BEMTA</name>
<dbReference type="GO" id="GO:0051959">
    <property type="term" value="F:dynein light intermediate chain binding"/>
    <property type="evidence" value="ECO:0007669"/>
    <property type="project" value="InterPro"/>
</dbReference>
<reference evidence="2" key="1">
    <citation type="submission" date="2021-12" db="EMBL/GenBank/DDBJ databases">
        <authorList>
            <person name="King R."/>
        </authorList>
    </citation>
    <scope>NUCLEOTIDE SEQUENCE</scope>
</reference>
<feature type="domain" description="Dynein axonemal heavy chain 2/5/8 coiled-coil" evidence="1">
    <location>
        <begin position="273"/>
        <end position="388"/>
    </location>
</feature>
<evidence type="ECO:0000259" key="1">
    <source>
        <dbReference type="Pfam" id="PF25007"/>
    </source>
</evidence>
<protein>
    <recommendedName>
        <fullName evidence="1">Dynein axonemal heavy chain 2/5/8 coiled-coil domain-containing protein</fullName>
    </recommendedName>
</protein>
<dbReference type="GO" id="GO:0045505">
    <property type="term" value="F:dynein intermediate chain binding"/>
    <property type="evidence" value="ECO:0007669"/>
    <property type="project" value="InterPro"/>
</dbReference>
<evidence type="ECO:0000313" key="2">
    <source>
        <dbReference type="EMBL" id="CAH0393943.1"/>
    </source>
</evidence>